<dbReference type="PROSITE" id="PS50977">
    <property type="entry name" value="HTH_TETR_2"/>
    <property type="match status" value="1"/>
</dbReference>
<dbReference type="InterPro" id="IPR050109">
    <property type="entry name" value="HTH-type_TetR-like_transc_reg"/>
</dbReference>
<dbReference type="RefSeq" id="WP_160626057.1">
    <property type="nucleotide sequence ID" value="NZ_CP047593.1"/>
</dbReference>
<dbReference type="InterPro" id="IPR001647">
    <property type="entry name" value="HTH_TetR"/>
</dbReference>
<dbReference type="PANTHER" id="PTHR30055">
    <property type="entry name" value="HTH-TYPE TRANSCRIPTIONAL REGULATOR RUTR"/>
    <property type="match status" value="1"/>
</dbReference>
<sequence>MTRERKKQQKRDAILKAAHAEFTARRFDEVKLDDIAARAGVGKGTLYLYFENKEDLFVQMAIDGVAEMSERMREIAAMNISFHERFLCFGREVAVFIERRSVMFRLMNQTGSEIIQKAFMQQHKQLVRAARSLIQAGIDERALRDDFTVADLHCSLIGPLLFRSRLNRFNHDNIEVESLLELFWSAAAVRR</sequence>
<dbReference type="InterPro" id="IPR009057">
    <property type="entry name" value="Homeodomain-like_sf"/>
</dbReference>
<evidence type="ECO:0000256" key="2">
    <source>
        <dbReference type="ARBA" id="ARBA00023125"/>
    </source>
</evidence>
<dbReference type="SUPFAM" id="SSF46689">
    <property type="entry name" value="Homeodomain-like"/>
    <property type="match status" value="1"/>
</dbReference>
<dbReference type="Pfam" id="PF00440">
    <property type="entry name" value="TetR_N"/>
    <property type="match status" value="1"/>
</dbReference>
<gene>
    <name evidence="6" type="ORF">GT409_00675</name>
</gene>
<dbReference type="InterPro" id="IPR036271">
    <property type="entry name" value="Tet_transcr_reg_TetR-rel_C_sf"/>
</dbReference>
<keyword evidence="2 4" id="KW-0238">DNA-binding</keyword>
<evidence type="ECO:0000313" key="6">
    <source>
        <dbReference type="EMBL" id="QHI68023.1"/>
    </source>
</evidence>
<dbReference type="Proteomes" id="UP000464954">
    <property type="component" value="Chromosome"/>
</dbReference>
<dbReference type="PRINTS" id="PR00455">
    <property type="entry name" value="HTHTETR"/>
</dbReference>
<protein>
    <submittedName>
        <fullName evidence="6">TetR family transcriptional regulator</fullName>
    </submittedName>
</protein>
<evidence type="ECO:0000256" key="1">
    <source>
        <dbReference type="ARBA" id="ARBA00023015"/>
    </source>
</evidence>
<dbReference type="GO" id="GO:0000976">
    <property type="term" value="F:transcription cis-regulatory region binding"/>
    <property type="evidence" value="ECO:0007669"/>
    <property type="project" value="TreeGrafter"/>
</dbReference>
<evidence type="ECO:0000313" key="7">
    <source>
        <dbReference type="Proteomes" id="UP000464954"/>
    </source>
</evidence>
<keyword evidence="1" id="KW-0805">Transcription regulation</keyword>
<keyword evidence="3" id="KW-0804">Transcription</keyword>
<dbReference type="SUPFAM" id="SSF48498">
    <property type="entry name" value="Tetracyclin repressor-like, C-terminal domain"/>
    <property type="match status" value="1"/>
</dbReference>
<evidence type="ECO:0000256" key="4">
    <source>
        <dbReference type="PROSITE-ProRule" id="PRU00335"/>
    </source>
</evidence>
<dbReference type="GO" id="GO:0003700">
    <property type="term" value="F:DNA-binding transcription factor activity"/>
    <property type="evidence" value="ECO:0007669"/>
    <property type="project" value="TreeGrafter"/>
</dbReference>
<dbReference type="EMBL" id="CP047593">
    <property type="protein sequence ID" value="QHI68023.1"/>
    <property type="molecule type" value="Genomic_DNA"/>
</dbReference>
<dbReference type="PANTHER" id="PTHR30055:SF234">
    <property type="entry name" value="HTH-TYPE TRANSCRIPTIONAL REGULATOR BETI"/>
    <property type="match status" value="1"/>
</dbReference>
<dbReference type="KEGG" id="taer:GT409_00675"/>
<organism evidence="6 7">
    <name type="scientific">Tichowtungia aerotolerans</name>
    <dbReference type="NCBI Taxonomy" id="2697043"/>
    <lineage>
        <taxon>Bacteria</taxon>
        <taxon>Pseudomonadati</taxon>
        <taxon>Kiritimatiellota</taxon>
        <taxon>Tichowtungiia</taxon>
        <taxon>Tichowtungiales</taxon>
        <taxon>Tichowtungiaceae</taxon>
        <taxon>Tichowtungia</taxon>
    </lineage>
</organism>
<proteinExistence type="predicted"/>
<keyword evidence="7" id="KW-1185">Reference proteome</keyword>
<name>A0A6P1M4U4_9BACT</name>
<dbReference type="FunFam" id="1.10.10.60:FF:000141">
    <property type="entry name" value="TetR family transcriptional regulator"/>
    <property type="match status" value="1"/>
</dbReference>
<feature type="domain" description="HTH tetR-type" evidence="5">
    <location>
        <begin position="8"/>
        <end position="68"/>
    </location>
</feature>
<feature type="DNA-binding region" description="H-T-H motif" evidence="4">
    <location>
        <begin position="31"/>
        <end position="50"/>
    </location>
</feature>
<dbReference type="Gene3D" id="1.10.10.60">
    <property type="entry name" value="Homeodomain-like"/>
    <property type="match status" value="1"/>
</dbReference>
<dbReference type="AlphaFoldDB" id="A0A6P1M4U4"/>
<accession>A0A6P1M4U4</accession>
<reference evidence="6 7" key="1">
    <citation type="submission" date="2020-01" db="EMBL/GenBank/DDBJ databases">
        <title>Ponticoccus aerotolerans gen. nov., sp. nov., an anaerobic bacterium and proposal of Ponticoccusceae fam. nov., Ponticoccusles ord. nov. and Ponticoccuse classis nov. in the phylum Kiritimatiellaeota.</title>
        <authorList>
            <person name="Zhou L.Y."/>
            <person name="Du Z.J."/>
        </authorList>
    </citation>
    <scope>NUCLEOTIDE SEQUENCE [LARGE SCALE GENOMIC DNA]</scope>
    <source>
        <strain evidence="6 7">S-5007</strain>
    </source>
</reference>
<evidence type="ECO:0000259" key="5">
    <source>
        <dbReference type="PROSITE" id="PS50977"/>
    </source>
</evidence>
<evidence type="ECO:0000256" key="3">
    <source>
        <dbReference type="ARBA" id="ARBA00023163"/>
    </source>
</evidence>
<dbReference type="Gene3D" id="1.10.357.10">
    <property type="entry name" value="Tetracycline Repressor, domain 2"/>
    <property type="match status" value="1"/>
</dbReference>